<sequence>MPRRLRRRRRLTLT</sequence>
<dbReference type="EMBL" id="CYRY02045299">
    <property type="protein sequence ID" value="VCX40664.1"/>
    <property type="molecule type" value="Genomic_DNA"/>
</dbReference>
<comment type="caution">
    <text evidence="1">The sequence shown here is derived from an EMBL/GenBank/DDBJ whole genome shotgun (WGS) entry which is preliminary data.</text>
</comment>
<evidence type="ECO:0000313" key="1">
    <source>
        <dbReference type="EMBL" id="VCX40664.1"/>
    </source>
</evidence>
<organism evidence="1 2">
    <name type="scientific">Gulo gulo</name>
    <name type="common">Wolverine</name>
    <name type="synonym">Gluton</name>
    <dbReference type="NCBI Taxonomy" id="48420"/>
    <lineage>
        <taxon>Eukaryota</taxon>
        <taxon>Metazoa</taxon>
        <taxon>Chordata</taxon>
        <taxon>Craniata</taxon>
        <taxon>Vertebrata</taxon>
        <taxon>Euteleostomi</taxon>
        <taxon>Mammalia</taxon>
        <taxon>Eutheria</taxon>
        <taxon>Laurasiatheria</taxon>
        <taxon>Carnivora</taxon>
        <taxon>Caniformia</taxon>
        <taxon>Musteloidea</taxon>
        <taxon>Mustelidae</taxon>
        <taxon>Guloninae</taxon>
        <taxon>Gulo</taxon>
    </lineage>
</organism>
<accession>A0A9X9MAC9</accession>
<keyword evidence="2" id="KW-1185">Reference proteome</keyword>
<evidence type="ECO:0000313" key="2">
    <source>
        <dbReference type="Proteomes" id="UP000269945"/>
    </source>
</evidence>
<protein>
    <submittedName>
        <fullName evidence="1">Uncharacterized protein</fullName>
    </submittedName>
</protein>
<dbReference type="Proteomes" id="UP000269945">
    <property type="component" value="Unassembled WGS sequence"/>
</dbReference>
<name>A0A9X9MAC9_GULGU</name>
<proteinExistence type="predicted"/>
<reference evidence="1 2" key="1">
    <citation type="submission" date="2018-10" db="EMBL/GenBank/DDBJ databases">
        <authorList>
            <person name="Ekblom R."/>
            <person name="Jareborg N."/>
        </authorList>
    </citation>
    <scope>NUCLEOTIDE SEQUENCE [LARGE SCALE GENOMIC DNA]</scope>
    <source>
        <tissue evidence="1">Muscle</tissue>
    </source>
</reference>
<gene>
    <name evidence="1" type="ORF">BN2614_LOCUS3</name>
</gene>